<reference evidence="1 2" key="1">
    <citation type="submission" date="2018-08" db="EMBL/GenBank/DDBJ databases">
        <title>Comparative genomics of wild bee and flower associated Lactobacillus reveals potential adaptation to the bee host.</title>
        <authorList>
            <person name="Vuong H.Q."/>
            <person name="Mcfrederick Q.S."/>
        </authorList>
    </citation>
    <scope>NUCLEOTIDE SEQUENCE [LARGE SCALE GENOMIC DNA]</scope>
    <source>
        <strain evidence="1 2">HV_04</strain>
    </source>
</reference>
<sequence>MKKKKDLDVNDLVEMNAVSTKELLSIPLNKNNNAEIQGSPRSLSRRVSNIMSGVNEWKQSNKVSLHDKYVRGYKRK</sequence>
<dbReference type="RefSeq" id="WP_105988200.1">
    <property type="nucleotide sequence ID" value="NZ_POST01000004.1"/>
</dbReference>
<proteinExistence type="predicted"/>
<organism evidence="1 2">
    <name type="scientific">Apilactobacillus timberlakei</name>
    <dbReference type="NCBI Taxonomy" id="2008380"/>
    <lineage>
        <taxon>Bacteria</taxon>
        <taxon>Bacillati</taxon>
        <taxon>Bacillota</taxon>
        <taxon>Bacilli</taxon>
        <taxon>Lactobacillales</taxon>
        <taxon>Lactobacillaceae</taxon>
        <taxon>Apilactobacillus</taxon>
    </lineage>
</organism>
<evidence type="ECO:0000313" key="2">
    <source>
        <dbReference type="Proteomes" id="UP000767392"/>
    </source>
</evidence>
<comment type="caution">
    <text evidence="1">The sequence shown here is derived from an EMBL/GenBank/DDBJ whole genome shotgun (WGS) entry which is preliminary data.</text>
</comment>
<accession>A0ABY2YSH5</accession>
<dbReference type="EMBL" id="QUAM01000004">
    <property type="protein sequence ID" value="TPR13449.1"/>
    <property type="molecule type" value="Genomic_DNA"/>
</dbReference>
<dbReference type="Proteomes" id="UP000767392">
    <property type="component" value="Unassembled WGS sequence"/>
</dbReference>
<name>A0ABY2YSH5_9LACO</name>
<evidence type="ECO:0000313" key="1">
    <source>
        <dbReference type="EMBL" id="TPR13449.1"/>
    </source>
</evidence>
<keyword evidence="2" id="KW-1185">Reference proteome</keyword>
<protein>
    <submittedName>
        <fullName evidence="1">Uncharacterized protein</fullName>
    </submittedName>
</protein>
<gene>
    <name evidence="1" type="ORF">DY048_05965</name>
</gene>